<evidence type="ECO:0000313" key="2">
    <source>
        <dbReference type="Proteomes" id="UP001235744"/>
    </source>
</evidence>
<reference evidence="1 2" key="1">
    <citation type="submission" date="2023-03" db="EMBL/GenBank/DDBJ databases">
        <title>Isolation and description of six Streptomyces strains from soil environments, able to metabolize different microbial glucans.</title>
        <authorList>
            <person name="Widen T."/>
            <person name="Larsbrink J."/>
        </authorList>
    </citation>
    <scope>NUCLEOTIDE SEQUENCE [LARGE SCALE GENOMIC DNA]</scope>
    <source>
        <strain evidence="1 2">Alt2</strain>
    </source>
</reference>
<evidence type="ECO:0000313" key="1">
    <source>
        <dbReference type="EMBL" id="WLQ60419.1"/>
    </source>
</evidence>
<keyword evidence="2" id="KW-1185">Reference proteome</keyword>
<dbReference type="EMBL" id="CP120988">
    <property type="protein sequence ID" value="WLQ60419.1"/>
    <property type="molecule type" value="Genomic_DNA"/>
</dbReference>
<organism evidence="1 2">
    <name type="scientific">Streptomyces poriferorum</name>
    <dbReference type="NCBI Taxonomy" id="2798799"/>
    <lineage>
        <taxon>Bacteria</taxon>
        <taxon>Bacillati</taxon>
        <taxon>Actinomycetota</taxon>
        <taxon>Actinomycetes</taxon>
        <taxon>Kitasatosporales</taxon>
        <taxon>Streptomycetaceae</taxon>
        <taxon>Streptomyces</taxon>
    </lineage>
</organism>
<sequence length="103" mass="10979">MSPYLLSTSSLAALSDADGATKSELAAHRRSTITVAQAEQAAAVADPERLGRNLLTEFRAAWSTGNHDQMTAVMLAAIDLDHATPDAPRLMDEIRGIRYQAAA</sequence>
<accession>A0ABY9J280</accession>
<dbReference type="Proteomes" id="UP001235744">
    <property type="component" value="Chromosome"/>
</dbReference>
<protein>
    <submittedName>
        <fullName evidence="1">Uncharacterized protein</fullName>
    </submittedName>
</protein>
<gene>
    <name evidence="1" type="ORF">P8A19_35570</name>
</gene>
<name>A0ABY9J280_9ACTN</name>
<dbReference type="RefSeq" id="WP_306069298.1">
    <property type="nucleotide sequence ID" value="NZ_CP120988.1"/>
</dbReference>
<proteinExistence type="predicted"/>